<proteinExistence type="predicted"/>
<accession>K0SUC1</accession>
<dbReference type="EMBL" id="AGNL01009226">
    <property type="protein sequence ID" value="EJK69998.1"/>
    <property type="molecule type" value="Genomic_DNA"/>
</dbReference>
<sequence length="48" mass="5586">LDNYKCMHGREMVFDGTRKHGVAWFEGWTGEEEMKARAREEKKEAVAA</sequence>
<evidence type="ECO:0000313" key="1">
    <source>
        <dbReference type="EMBL" id="EJK69998.1"/>
    </source>
</evidence>
<keyword evidence="2" id="KW-1185">Reference proteome</keyword>
<feature type="non-terminal residue" evidence="1">
    <location>
        <position position="1"/>
    </location>
</feature>
<protein>
    <recommendedName>
        <fullName evidence="3">TauD/TfdA-like domain-containing protein</fullName>
    </recommendedName>
</protein>
<comment type="caution">
    <text evidence="1">The sequence shown here is derived from an EMBL/GenBank/DDBJ whole genome shotgun (WGS) entry which is preliminary data.</text>
</comment>
<evidence type="ECO:0000313" key="2">
    <source>
        <dbReference type="Proteomes" id="UP000266841"/>
    </source>
</evidence>
<dbReference type="AlphaFoldDB" id="K0SUC1"/>
<dbReference type="Proteomes" id="UP000266841">
    <property type="component" value="Unassembled WGS sequence"/>
</dbReference>
<reference evidence="1 2" key="1">
    <citation type="journal article" date="2012" name="Genome Biol.">
        <title>Genome and low-iron response of an oceanic diatom adapted to chronic iron limitation.</title>
        <authorList>
            <person name="Lommer M."/>
            <person name="Specht M."/>
            <person name="Roy A.S."/>
            <person name="Kraemer L."/>
            <person name="Andreson R."/>
            <person name="Gutowska M.A."/>
            <person name="Wolf J."/>
            <person name="Bergner S.V."/>
            <person name="Schilhabel M.B."/>
            <person name="Klostermeier U.C."/>
            <person name="Beiko R.G."/>
            <person name="Rosenstiel P."/>
            <person name="Hippler M."/>
            <person name="Laroche J."/>
        </authorList>
    </citation>
    <scope>NUCLEOTIDE SEQUENCE [LARGE SCALE GENOMIC DNA]</scope>
    <source>
        <strain evidence="1 2">CCMP1005</strain>
    </source>
</reference>
<name>K0SUC1_THAOC</name>
<evidence type="ECO:0008006" key="3">
    <source>
        <dbReference type="Google" id="ProtNLM"/>
    </source>
</evidence>
<organism evidence="1 2">
    <name type="scientific">Thalassiosira oceanica</name>
    <name type="common">Marine diatom</name>
    <dbReference type="NCBI Taxonomy" id="159749"/>
    <lineage>
        <taxon>Eukaryota</taxon>
        <taxon>Sar</taxon>
        <taxon>Stramenopiles</taxon>
        <taxon>Ochrophyta</taxon>
        <taxon>Bacillariophyta</taxon>
        <taxon>Coscinodiscophyceae</taxon>
        <taxon>Thalassiosirophycidae</taxon>
        <taxon>Thalassiosirales</taxon>
        <taxon>Thalassiosiraceae</taxon>
        <taxon>Thalassiosira</taxon>
    </lineage>
</organism>
<gene>
    <name evidence="1" type="ORF">THAOC_08684</name>
</gene>